<dbReference type="Proteomes" id="UP000015101">
    <property type="component" value="Unassembled WGS sequence"/>
</dbReference>
<dbReference type="InterPro" id="IPR050440">
    <property type="entry name" value="Laminin/Netrin_ECM"/>
</dbReference>
<dbReference type="Gene3D" id="2.10.25.10">
    <property type="entry name" value="Laminin"/>
    <property type="match status" value="2"/>
</dbReference>
<reference evidence="11" key="1">
    <citation type="submission" date="2012-12" db="EMBL/GenBank/DDBJ databases">
        <authorList>
            <person name="Hellsten U."/>
            <person name="Grimwood J."/>
            <person name="Chapman J.A."/>
            <person name="Shapiro H."/>
            <person name="Aerts A."/>
            <person name="Otillar R.P."/>
            <person name="Terry A.Y."/>
            <person name="Boore J.L."/>
            <person name="Simakov O."/>
            <person name="Marletaz F."/>
            <person name="Cho S.-J."/>
            <person name="Edsinger-Gonzales E."/>
            <person name="Havlak P."/>
            <person name="Kuo D.-H."/>
            <person name="Larsson T."/>
            <person name="Lv J."/>
            <person name="Arendt D."/>
            <person name="Savage R."/>
            <person name="Osoegawa K."/>
            <person name="de Jong P."/>
            <person name="Lindberg D.R."/>
            <person name="Seaver E.C."/>
            <person name="Weisblat D.A."/>
            <person name="Putnam N.H."/>
            <person name="Grigoriev I.V."/>
            <person name="Rokhsar D.S."/>
        </authorList>
    </citation>
    <scope>NUCLEOTIDE SEQUENCE</scope>
</reference>
<dbReference type="OrthoDB" id="5984158at2759"/>
<dbReference type="PANTHER" id="PTHR10574">
    <property type="entry name" value="NETRIN/LAMININ-RELATED"/>
    <property type="match status" value="1"/>
</dbReference>
<dbReference type="InterPro" id="IPR002049">
    <property type="entry name" value="LE_dom"/>
</dbReference>
<dbReference type="OMA" id="LEDSHEC"/>
<feature type="region of interest" description="Disordered" evidence="7">
    <location>
        <begin position="1"/>
        <end position="21"/>
    </location>
</feature>
<dbReference type="Pfam" id="PF24973">
    <property type="entry name" value="EGF_LMN_ATRN"/>
    <property type="match status" value="1"/>
</dbReference>
<evidence type="ECO:0000256" key="4">
    <source>
        <dbReference type="ARBA" id="ARBA00023180"/>
    </source>
</evidence>
<evidence type="ECO:0000313" key="11">
    <source>
        <dbReference type="Proteomes" id="UP000015101"/>
    </source>
</evidence>
<evidence type="ECO:0000313" key="10">
    <source>
        <dbReference type="EnsemblMetazoa" id="HelroP74310"/>
    </source>
</evidence>
<evidence type="ECO:0000256" key="2">
    <source>
        <dbReference type="ARBA" id="ARBA00022737"/>
    </source>
</evidence>
<protein>
    <recommendedName>
        <fullName evidence="8">Laminin EGF-like domain-containing protein</fullName>
    </recommendedName>
</protein>
<dbReference type="SUPFAM" id="SSF57196">
    <property type="entry name" value="EGF/Laminin"/>
    <property type="match status" value="3"/>
</dbReference>
<dbReference type="InParanoid" id="T1G1P6"/>
<feature type="disulfide bond" evidence="6">
    <location>
        <begin position="189"/>
        <end position="203"/>
    </location>
</feature>
<evidence type="ECO:0000256" key="7">
    <source>
        <dbReference type="SAM" id="MobiDB-lite"/>
    </source>
</evidence>
<dbReference type="EMBL" id="AMQM01003050">
    <property type="status" value="NOT_ANNOTATED_CDS"/>
    <property type="molecule type" value="Genomic_DNA"/>
</dbReference>
<keyword evidence="3 6" id="KW-1015">Disulfide bond</keyword>
<dbReference type="PROSITE" id="PS01248">
    <property type="entry name" value="EGF_LAM_1"/>
    <property type="match status" value="1"/>
</dbReference>
<dbReference type="KEGG" id="hro:HELRODRAFT_74310"/>
<keyword evidence="4" id="KW-0325">Glycoprotein</keyword>
<feature type="disulfide bond" evidence="6">
    <location>
        <begin position="158"/>
        <end position="175"/>
    </location>
</feature>
<keyword evidence="11" id="KW-1185">Reference proteome</keyword>
<dbReference type="eggNOG" id="KOG3512">
    <property type="taxonomic scope" value="Eukaryota"/>
</dbReference>
<dbReference type="FunFam" id="2.10.25.10:FF:000081">
    <property type="entry name" value="Netrin 1"/>
    <property type="match status" value="1"/>
</dbReference>
<accession>T1G1P6</accession>
<keyword evidence="2" id="KW-0677">Repeat</keyword>
<dbReference type="CDD" id="cd00055">
    <property type="entry name" value="EGF_Lam"/>
    <property type="match status" value="2"/>
</dbReference>
<dbReference type="SMART" id="SM00180">
    <property type="entry name" value="EGF_Lam"/>
    <property type="match status" value="3"/>
</dbReference>
<feature type="disulfide bond" evidence="6">
    <location>
        <begin position="177"/>
        <end position="186"/>
    </location>
</feature>
<dbReference type="Pfam" id="PF00053">
    <property type="entry name" value="EGF_laminin"/>
    <property type="match status" value="2"/>
</dbReference>
<evidence type="ECO:0000313" key="9">
    <source>
        <dbReference type="EMBL" id="ESO08774.1"/>
    </source>
</evidence>
<sequence>VTSSSLSTSSSSSPSSSSSSTFTRRLSLSDVVILARCMCNGHASACLPNSSSSSICQCEHNTMGDECNACKPFYQDRPWRRGDLEDSHECQVCSCHSHSHRCRFNADLYRISGLKSGSLCIGCKHNTAGKHCHHCKIGYHRNQKLKIESAFACIKCDCHVIGSRDPICDHVTGQCTCKTGVGGLRCDVCLEGYVQTKSPVNPCLSW</sequence>
<evidence type="ECO:0000256" key="3">
    <source>
        <dbReference type="ARBA" id="ARBA00023157"/>
    </source>
</evidence>
<reference evidence="10" key="3">
    <citation type="submission" date="2015-06" db="UniProtKB">
        <authorList>
            <consortium name="EnsemblMetazoa"/>
        </authorList>
    </citation>
    <scope>IDENTIFICATION</scope>
</reference>
<dbReference type="CTD" id="20214994"/>
<dbReference type="PANTHER" id="PTHR10574:SF365">
    <property type="entry name" value="NETRIN-A-RELATED"/>
    <property type="match status" value="1"/>
</dbReference>
<dbReference type="STRING" id="6412.T1G1P6"/>
<evidence type="ECO:0000256" key="5">
    <source>
        <dbReference type="ARBA" id="ARBA00023292"/>
    </source>
</evidence>
<dbReference type="HOGENOM" id="CLU_1334810_0_0_1"/>
<evidence type="ECO:0000256" key="6">
    <source>
        <dbReference type="PROSITE-ProRule" id="PRU00460"/>
    </source>
</evidence>
<feature type="domain" description="Laminin EGF-like" evidence="8">
    <location>
        <begin position="156"/>
        <end position="205"/>
    </location>
</feature>
<name>T1G1P6_HELRO</name>
<reference evidence="9 11" key="2">
    <citation type="journal article" date="2013" name="Nature">
        <title>Insights into bilaterian evolution from three spiralian genomes.</title>
        <authorList>
            <person name="Simakov O."/>
            <person name="Marletaz F."/>
            <person name="Cho S.J."/>
            <person name="Edsinger-Gonzales E."/>
            <person name="Havlak P."/>
            <person name="Hellsten U."/>
            <person name="Kuo D.H."/>
            <person name="Larsson T."/>
            <person name="Lv J."/>
            <person name="Arendt D."/>
            <person name="Savage R."/>
            <person name="Osoegawa K."/>
            <person name="de Jong P."/>
            <person name="Grimwood J."/>
            <person name="Chapman J.A."/>
            <person name="Shapiro H."/>
            <person name="Aerts A."/>
            <person name="Otillar R.P."/>
            <person name="Terry A.Y."/>
            <person name="Boore J.L."/>
            <person name="Grigoriev I.V."/>
            <person name="Lindberg D.R."/>
            <person name="Seaver E.C."/>
            <person name="Weisblat D.A."/>
            <person name="Putnam N.H."/>
            <person name="Rokhsar D.S."/>
        </authorList>
    </citation>
    <scope>NUCLEOTIDE SEQUENCE</scope>
</reference>
<keyword evidence="1" id="KW-0732">Signal</keyword>
<dbReference type="Gene3D" id="2.60.120.260">
    <property type="entry name" value="Galactose-binding domain-like"/>
    <property type="match status" value="1"/>
</dbReference>
<dbReference type="PROSITE" id="PS50027">
    <property type="entry name" value="EGF_LAM_2"/>
    <property type="match status" value="1"/>
</dbReference>
<dbReference type="FunFam" id="2.10.25.10:FF:000775">
    <property type="entry name" value="Predicted protein"/>
    <property type="match status" value="1"/>
</dbReference>
<evidence type="ECO:0000259" key="8">
    <source>
        <dbReference type="PROSITE" id="PS50027"/>
    </source>
</evidence>
<dbReference type="AlphaFoldDB" id="T1G1P6"/>
<evidence type="ECO:0000256" key="1">
    <source>
        <dbReference type="ARBA" id="ARBA00022729"/>
    </source>
</evidence>
<dbReference type="GeneID" id="20214994"/>
<dbReference type="RefSeq" id="XP_009012796.1">
    <property type="nucleotide sequence ID" value="XM_009014548.1"/>
</dbReference>
<gene>
    <name evidence="10" type="primary">20214994</name>
    <name evidence="9" type="ORF">HELRODRAFT_74310</name>
</gene>
<dbReference type="InterPro" id="IPR056863">
    <property type="entry name" value="LMN_ATRN_NET-like_EGF"/>
</dbReference>
<organism evidence="10 11">
    <name type="scientific">Helobdella robusta</name>
    <name type="common">Californian leech</name>
    <dbReference type="NCBI Taxonomy" id="6412"/>
    <lineage>
        <taxon>Eukaryota</taxon>
        <taxon>Metazoa</taxon>
        <taxon>Spiralia</taxon>
        <taxon>Lophotrochozoa</taxon>
        <taxon>Annelida</taxon>
        <taxon>Clitellata</taxon>
        <taxon>Hirudinea</taxon>
        <taxon>Rhynchobdellida</taxon>
        <taxon>Glossiphoniidae</taxon>
        <taxon>Helobdella</taxon>
    </lineage>
</organism>
<proteinExistence type="predicted"/>
<dbReference type="EnsemblMetazoa" id="HelroT74310">
    <property type="protein sequence ID" value="HelroP74310"/>
    <property type="gene ID" value="HelroG74310"/>
</dbReference>
<keyword evidence="5 6" id="KW-0424">Laminin EGF-like domain</keyword>
<feature type="disulfide bond" evidence="6">
    <location>
        <begin position="156"/>
        <end position="168"/>
    </location>
</feature>
<dbReference type="EMBL" id="KB096023">
    <property type="protein sequence ID" value="ESO08774.1"/>
    <property type="molecule type" value="Genomic_DNA"/>
</dbReference>